<dbReference type="EMBL" id="VJVV01000007">
    <property type="protein sequence ID" value="TRO80664.1"/>
    <property type="molecule type" value="Genomic_DNA"/>
</dbReference>
<dbReference type="GO" id="GO:0003677">
    <property type="term" value="F:DNA binding"/>
    <property type="evidence" value="ECO:0007669"/>
    <property type="project" value="InterPro"/>
</dbReference>
<evidence type="ECO:0000259" key="1">
    <source>
        <dbReference type="PROSITE" id="PS50943"/>
    </source>
</evidence>
<dbReference type="AlphaFoldDB" id="A0A550JBR0"/>
<proteinExistence type="predicted"/>
<organism evidence="2 3">
    <name type="scientific">Trichloromonas acetexigens</name>
    <dbReference type="NCBI Taxonomy" id="38815"/>
    <lineage>
        <taxon>Bacteria</taxon>
        <taxon>Pseudomonadati</taxon>
        <taxon>Thermodesulfobacteriota</taxon>
        <taxon>Desulfuromonadia</taxon>
        <taxon>Desulfuromonadales</taxon>
        <taxon>Trichloromonadaceae</taxon>
        <taxon>Trichloromonas</taxon>
    </lineage>
</organism>
<dbReference type="OrthoDB" id="5363392at2"/>
<gene>
    <name evidence="2" type="ORF">FL622_11300</name>
</gene>
<dbReference type="SMART" id="SM00530">
    <property type="entry name" value="HTH_XRE"/>
    <property type="match status" value="1"/>
</dbReference>
<reference evidence="2 3" key="1">
    <citation type="submission" date="2019-07" db="EMBL/GenBank/DDBJ databases">
        <title>Insights of Desulfuromonas acetexigens electromicrobiology.</title>
        <authorList>
            <person name="Katuri K."/>
            <person name="Sapireddy V."/>
            <person name="Shaw D.R."/>
            <person name="Saikaly P."/>
        </authorList>
    </citation>
    <scope>NUCLEOTIDE SEQUENCE [LARGE SCALE GENOMIC DNA]</scope>
    <source>
        <strain evidence="2 3">2873</strain>
    </source>
</reference>
<feature type="domain" description="HTH cro/C1-type" evidence="1">
    <location>
        <begin position="32"/>
        <end position="76"/>
    </location>
</feature>
<comment type="caution">
    <text evidence="2">The sequence shown here is derived from an EMBL/GenBank/DDBJ whole genome shotgun (WGS) entry which is preliminary data.</text>
</comment>
<keyword evidence="3" id="KW-1185">Reference proteome</keyword>
<name>A0A550JBR0_9BACT</name>
<dbReference type="CDD" id="cd00093">
    <property type="entry name" value="HTH_XRE"/>
    <property type="match status" value="1"/>
</dbReference>
<protein>
    <submittedName>
        <fullName evidence="2">Helix-turn-helix transcriptional regulator</fullName>
    </submittedName>
</protein>
<accession>A0A550JBR0</accession>
<dbReference type="SUPFAM" id="SSF47413">
    <property type="entry name" value="lambda repressor-like DNA-binding domains"/>
    <property type="match status" value="1"/>
</dbReference>
<evidence type="ECO:0000313" key="2">
    <source>
        <dbReference type="EMBL" id="TRO80664.1"/>
    </source>
</evidence>
<sequence length="233" mass="27270">MSQFRQENCDTRTGVLMRIGERIRILRGDLLQGEFAEKLGFHKNTIGRWERGDSVPDADNLAKILDVYPWVNPAWLVCGAGEMERRDFQAQSIEQNELNKSFLVNTQIIDHYLESDHYKDIPSKNRGLIYAKFHDHVKSGNSWNHFVIASIISEFYKPSFALHDYDIANKIRNLVDTKHKDLNSDSEKNVKYWEIFDEIDQRFCFFRAIAPNEVKKEIVSWIDSQITEAKEAR</sequence>
<dbReference type="Proteomes" id="UP000317155">
    <property type="component" value="Unassembled WGS sequence"/>
</dbReference>
<evidence type="ECO:0000313" key="3">
    <source>
        <dbReference type="Proteomes" id="UP000317155"/>
    </source>
</evidence>
<dbReference type="Pfam" id="PF01381">
    <property type="entry name" value="HTH_3"/>
    <property type="match status" value="1"/>
</dbReference>
<dbReference type="PROSITE" id="PS50943">
    <property type="entry name" value="HTH_CROC1"/>
    <property type="match status" value="1"/>
</dbReference>
<dbReference type="Gene3D" id="1.10.260.40">
    <property type="entry name" value="lambda repressor-like DNA-binding domains"/>
    <property type="match status" value="1"/>
</dbReference>
<dbReference type="InterPro" id="IPR010982">
    <property type="entry name" value="Lambda_DNA-bd_dom_sf"/>
</dbReference>
<dbReference type="InterPro" id="IPR001387">
    <property type="entry name" value="Cro/C1-type_HTH"/>
</dbReference>